<feature type="compositionally biased region" description="Low complexity" evidence="1">
    <location>
        <begin position="234"/>
        <end position="246"/>
    </location>
</feature>
<feature type="compositionally biased region" description="Basic and acidic residues" evidence="1">
    <location>
        <begin position="75"/>
        <end position="85"/>
    </location>
</feature>
<evidence type="ECO:0000256" key="2">
    <source>
        <dbReference type="SAM" id="Phobius"/>
    </source>
</evidence>
<dbReference type="AlphaFoldDB" id="A0AAN7VDE4"/>
<accession>A0AAN7VDE4</accession>
<keyword evidence="2" id="KW-0472">Membrane</keyword>
<keyword evidence="2" id="KW-1133">Transmembrane helix</keyword>
<evidence type="ECO:0000313" key="5">
    <source>
        <dbReference type="Proteomes" id="UP001329430"/>
    </source>
</evidence>
<feature type="signal peptide" evidence="3">
    <location>
        <begin position="1"/>
        <end position="19"/>
    </location>
</feature>
<keyword evidence="3" id="KW-0732">Signal</keyword>
<feature type="compositionally biased region" description="Basic residues" evidence="1">
    <location>
        <begin position="263"/>
        <end position="283"/>
    </location>
</feature>
<sequence length="587" mass="66367">MDSFSIWTILLLSTGCVTPTPTTELTTRRPTQAQIGETIKQLADQLIHINSNSTDTTLDTRTPPKVKQQIKKPPKKEQVTEEHSHPGVVEPVLNLDAAWEENTKKLNFYKLDTKFTTERGLSTWVLLNSQTVSPPTVSTTKSTPKPIIKQKFDDNRNLSRTEIFNKITKPLFKKRPATTTTKKPSASTTTTTTEPKLTKIKASILNDAINNKNKTVNKNEPENNVNSSSTAKFPSTTTPSDSLLLSIEPKDDEVELLLTPPSKKNRRPSNTTKKKKNKTRRRRPAMDKSSLSNNTKLVQKEKPIGTQIYNYLSREIMPTVGVGLVGLMVTAGLASYFLYPFAPVRRSYQVDRKDKESTYFYNDEYTPGGITEEEAIGKVIAGMPTTLDSHTYRGNHKSGYQNVNRKSNEFGLRRGQSEASVEAIYLTPSKKYDNHQSYFSYRGKQPEIYNSQDYVTDRNKLHPEVTPLVVPEHGPRNLPKSTTTSDIVEMVVKARKRRSSDLDNDIFSNDDEDIRQTKPAVVESATLTTTVPNKPQNFLHTLRILLESQIKIGLEFLEKTSMAIAKYFSNVHSRFNDKLSKEQPRMH</sequence>
<dbReference type="Proteomes" id="UP001329430">
    <property type="component" value="Chromosome 5"/>
</dbReference>
<gene>
    <name evidence="4" type="ORF">RI129_007326</name>
</gene>
<proteinExistence type="predicted"/>
<protein>
    <submittedName>
        <fullName evidence="4">Uncharacterized protein</fullName>
    </submittedName>
</protein>
<organism evidence="4 5">
    <name type="scientific">Pyrocoelia pectoralis</name>
    <dbReference type="NCBI Taxonomy" id="417401"/>
    <lineage>
        <taxon>Eukaryota</taxon>
        <taxon>Metazoa</taxon>
        <taxon>Ecdysozoa</taxon>
        <taxon>Arthropoda</taxon>
        <taxon>Hexapoda</taxon>
        <taxon>Insecta</taxon>
        <taxon>Pterygota</taxon>
        <taxon>Neoptera</taxon>
        <taxon>Endopterygota</taxon>
        <taxon>Coleoptera</taxon>
        <taxon>Polyphaga</taxon>
        <taxon>Elateriformia</taxon>
        <taxon>Elateroidea</taxon>
        <taxon>Lampyridae</taxon>
        <taxon>Lampyrinae</taxon>
        <taxon>Pyrocoelia</taxon>
    </lineage>
</organism>
<reference evidence="4 5" key="1">
    <citation type="journal article" date="2024" name="Insects">
        <title>An Improved Chromosome-Level Genome Assembly of the Firefly Pyrocoelia pectoralis.</title>
        <authorList>
            <person name="Fu X."/>
            <person name="Meyer-Rochow V.B."/>
            <person name="Ballantyne L."/>
            <person name="Zhu X."/>
        </authorList>
    </citation>
    <scope>NUCLEOTIDE SEQUENCE [LARGE SCALE GENOMIC DNA]</scope>
    <source>
        <strain evidence="4">XCY_ONT2</strain>
    </source>
</reference>
<feature type="transmembrane region" description="Helical" evidence="2">
    <location>
        <begin position="316"/>
        <end position="339"/>
    </location>
</feature>
<comment type="caution">
    <text evidence="4">The sequence shown here is derived from an EMBL/GenBank/DDBJ whole genome shotgun (WGS) entry which is preliminary data.</text>
</comment>
<evidence type="ECO:0000256" key="1">
    <source>
        <dbReference type="SAM" id="MobiDB-lite"/>
    </source>
</evidence>
<keyword evidence="5" id="KW-1185">Reference proteome</keyword>
<name>A0AAN7VDE4_9COLE</name>
<keyword evidence="2" id="KW-0812">Transmembrane</keyword>
<feature type="region of interest" description="Disordered" evidence="1">
    <location>
        <begin position="53"/>
        <end position="85"/>
    </location>
</feature>
<feature type="region of interest" description="Disordered" evidence="1">
    <location>
        <begin position="172"/>
        <end position="199"/>
    </location>
</feature>
<evidence type="ECO:0000313" key="4">
    <source>
        <dbReference type="EMBL" id="KAK5643481.1"/>
    </source>
</evidence>
<evidence type="ECO:0000256" key="3">
    <source>
        <dbReference type="SAM" id="SignalP"/>
    </source>
</evidence>
<dbReference type="EMBL" id="JAVRBK010000005">
    <property type="protein sequence ID" value="KAK5643481.1"/>
    <property type="molecule type" value="Genomic_DNA"/>
</dbReference>
<feature type="compositionally biased region" description="Low complexity" evidence="1">
    <location>
        <begin position="177"/>
        <end position="193"/>
    </location>
</feature>
<feature type="chain" id="PRO_5042837906" evidence="3">
    <location>
        <begin position="20"/>
        <end position="587"/>
    </location>
</feature>
<feature type="region of interest" description="Disordered" evidence="1">
    <location>
        <begin position="211"/>
        <end position="294"/>
    </location>
</feature>
<feature type="compositionally biased region" description="Polar residues" evidence="1">
    <location>
        <begin position="211"/>
        <end position="233"/>
    </location>
</feature>